<dbReference type="SUPFAM" id="SSF47005">
    <property type="entry name" value="Peripheral subunit-binding domain of 2-oxo acid dehydrogenase complex"/>
    <property type="match status" value="1"/>
</dbReference>
<accession>A0A9N9GBQ0</accession>
<dbReference type="Pfam" id="PF00198">
    <property type="entry name" value="2-oxoacid_dh"/>
    <property type="match status" value="1"/>
</dbReference>
<dbReference type="GO" id="GO:0045333">
    <property type="term" value="P:cellular respiration"/>
    <property type="evidence" value="ECO:0007669"/>
    <property type="project" value="UniProtKB-ARBA"/>
</dbReference>
<evidence type="ECO:0000256" key="5">
    <source>
        <dbReference type="ARBA" id="ARBA00022823"/>
    </source>
</evidence>
<evidence type="ECO:0000256" key="8">
    <source>
        <dbReference type="ARBA" id="ARBA00023315"/>
    </source>
</evidence>
<dbReference type="AlphaFoldDB" id="A0A9N9GBQ0"/>
<dbReference type="Pfam" id="PF02817">
    <property type="entry name" value="E3_binding"/>
    <property type="match status" value="1"/>
</dbReference>
<dbReference type="GO" id="GO:0005759">
    <property type="term" value="C:mitochondrial matrix"/>
    <property type="evidence" value="ECO:0007669"/>
    <property type="project" value="UniProtKB-SubCell"/>
</dbReference>
<dbReference type="PANTHER" id="PTHR43178">
    <property type="entry name" value="DIHYDROLIPOAMIDE ACETYLTRANSFERASE COMPONENT OF PYRUVATE DEHYDROGENASE COMPLEX"/>
    <property type="match status" value="1"/>
</dbReference>
<dbReference type="InterPro" id="IPR036625">
    <property type="entry name" value="E3-bd_dom_sf"/>
</dbReference>
<dbReference type="EC" id="2.3.1.-" evidence="10"/>
<evidence type="ECO:0000259" key="12">
    <source>
        <dbReference type="PROSITE" id="PS51826"/>
    </source>
</evidence>
<keyword evidence="5 10" id="KW-0450">Lipoyl</keyword>
<dbReference type="InterPro" id="IPR000089">
    <property type="entry name" value="Biotin_lipoyl"/>
</dbReference>
<organism evidence="13 14">
    <name type="scientific">Paraglomus brasilianum</name>
    <dbReference type="NCBI Taxonomy" id="144538"/>
    <lineage>
        <taxon>Eukaryota</taxon>
        <taxon>Fungi</taxon>
        <taxon>Fungi incertae sedis</taxon>
        <taxon>Mucoromycota</taxon>
        <taxon>Glomeromycotina</taxon>
        <taxon>Glomeromycetes</taxon>
        <taxon>Paraglomerales</taxon>
        <taxon>Paraglomeraceae</taxon>
        <taxon>Paraglomus</taxon>
    </lineage>
</organism>
<sequence>MFIRIAGQILRTGCRNRPLSGAVATKTWERSNSFIVFSRSLSYHLQRTPRNSIPSRIAVREFHATEVRDAVKSFLLADVGEGITECEVVQWFVEPGNQVSEFDKICEVQSDKASVEITSRYTGTVKKLHYKVGDMARVGLPIADIELEGEEGVGLTEVEEADPELGRDASPIEPLPASLDQDKVVEDVLTVKKLTEVVTVKKANLLTLATPAVRRLAREHQVDLQLIKGSGKAGRVLKEDVTTFVRMGSDKGIAEPTLFTSIPPQAMTDTLSPLTKIQSSMFKAMTKSLAIPHFGYSDEYILDPVFAFRDSLNAEISRHKDKYAFSKITFMPIFIKSFSMALEEFPILNSSVVIVDENETIIGGSEDAIRSKADVGRVRLWYKSEHNVGIAMDTPNGLIVPNIKSVQRKSIFEIAGELHRLLDLGKRNAIPVSDFKDGTITLSNVGIIGGTYLNPVVVSGEVCISAVGRIQRVPRFEMIEEQGRLVEKIVGKRIARVSFSADHRVIYGATIARFSQSWKNLLENPLVLAARLK</sequence>
<keyword evidence="14" id="KW-1185">Reference proteome</keyword>
<dbReference type="Gene3D" id="2.40.50.100">
    <property type="match status" value="1"/>
</dbReference>
<evidence type="ECO:0000256" key="6">
    <source>
        <dbReference type="ARBA" id="ARBA00022946"/>
    </source>
</evidence>
<dbReference type="SUPFAM" id="SSF52777">
    <property type="entry name" value="CoA-dependent acyltransferases"/>
    <property type="match status" value="1"/>
</dbReference>
<evidence type="ECO:0000313" key="13">
    <source>
        <dbReference type="EMBL" id="CAG8598869.1"/>
    </source>
</evidence>
<dbReference type="GO" id="GO:0031405">
    <property type="term" value="F:lipoic acid binding"/>
    <property type="evidence" value="ECO:0007669"/>
    <property type="project" value="TreeGrafter"/>
</dbReference>
<dbReference type="GO" id="GO:0043754">
    <property type="term" value="F:dihydrolipoamide branched chain acyltransferase activity"/>
    <property type="evidence" value="ECO:0007669"/>
    <property type="project" value="UniProtKB-EC"/>
</dbReference>
<keyword evidence="6" id="KW-0809">Transit peptide</keyword>
<dbReference type="OrthoDB" id="15567at2759"/>
<dbReference type="InterPro" id="IPR023213">
    <property type="entry name" value="CAT-like_dom_sf"/>
</dbReference>
<evidence type="ECO:0000256" key="2">
    <source>
        <dbReference type="ARBA" id="ARBA00004305"/>
    </source>
</evidence>
<dbReference type="CDD" id="cd06849">
    <property type="entry name" value="lipoyl_domain"/>
    <property type="match status" value="1"/>
</dbReference>
<dbReference type="Gene3D" id="4.10.320.10">
    <property type="entry name" value="E3-binding domain"/>
    <property type="match status" value="1"/>
</dbReference>
<evidence type="ECO:0000256" key="7">
    <source>
        <dbReference type="ARBA" id="ARBA00023128"/>
    </source>
</evidence>
<keyword evidence="7" id="KW-0496">Mitochondrion</keyword>
<dbReference type="Pfam" id="PF00364">
    <property type="entry name" value="Biotin_lipoyl"/>
    <property type="match status" value="1"/>
</dbReference>
<keyword evidence="4 10" id="KW-0808">Transferase</keyword>
<dbReference type="PROSITE" id="PS51826">
    <property type="entry name" value="PSBD"/>
    <property type="match status" value="1"/>
</dbReference>
<dbReference type="FunFam" id="4.10.320.10:FF:000002">
    <property type="entry name" value="Dihydrolipoamide acetyltransferase component of pyruvate dehydrogenase complex"/>
    <property type="match status" value="1"/>
</dbReference>
<evidence type="ECO:0000259" key="11">
    <source>
        <dbReference type="PROSITE" id="PS50968"/>
    </source>
</evidence>
<feature type="domain" description="Lipoyl-binding" evidence="11">
    <location>
        <begin position="71"/>
        <end position="146"/>
    </location>
</feature>
<evidence type="ECO:0000313" key="14">
    <source>
        <dbReference type="Proteomes" id="UP000789739"/>
    </source>
</evidence>
<evidence type="ECO:0000256" key="9">
    <source>
        <dbReference type="ARBA" id="ARBA00051775"/>
    </source>
</evidence>
<dbReference type="FunFam" id="2.40.50.100:FF:000013">
    <property type="entry name" value="Dihydrolipoamide acetyltransferase component of pyruvate dehydrogenase complex"/>
    <property type="match status" value="1"/>
</dbReference>
<dbReference type="EMBL" id="CAJVPI010001175">
    <property type="protein sequence ID" value="CAG8598869.1"/>
    <property type="molecule type" value="Genomic_DNA"/>
</dbReference>
<comment type="catalytic activity">
    <reaction evidence="9">
        <text>N(6)-[(R)-dihydrolipoyl]-L-lysyl-[protein] + 2-methylpropanoyl-CoA = N(6)-[(R)-S(8)-2-methylpropanoyldihydrolipoyl]-L-lysyl-[protein] + CoA</text>
        <dbReference type="Rhea" id="RHEA:18865"/>
        <dbReference type="Rhea" id="RHEA-COMP:10475"/>
        <dbReference type="Rhea" id="RHEA-COMP:10497"/>
        <dbReference type="ChEBI" id="CHEBI:57287"/>
        <dbReference type="ChEBI" id="CHEBI:57338"/>
        <dbReference type="ChEBI" id="CHEBI:83100"/>
        <dbReference type="ChEBI" id="CHEBI:83142"/>
        <dbReference type="EC" id="2.3.1.168"/>
    </reaction>
    <physiologicalReaction direction="left-to-right" evidence="9">
        <dbReference type="Rhea" id="RHEA:18866"/>
    </physiologicalReaction>
</comment>
<keyword evidence="8 10" id="KW-0012">Acyltransferase</keyword>
<dbReference type="PROSITE" id="PS50968">
    <property type="entry name" value="BIOTINYL_LIPOYL"/>
    <property type="match status" value="1"/>
</dbReference>
<evidence type="ECO:0000256" key="10">
    <source>
        <dbReference type="RuleBase" id="RU003423"/>
    </source>
</evidence>
<comment type="cofactor">
    <cofactor evidence="1 10">
        <name>(R)-lipoate</name>
        <dbReference type="ChEBI" id="CHEBI:83088"/>
    </cofactor>
</comment>
<comment type="caution">
    <text evidence="13">The sequence shown here is derived from an EMBL/GenBank/DDBJ whole genome shotgun (WGS) entry which is preliminary data.</text>
</comment>
<reference evidence="13" key="1">
    <citation type="submission" date="2021-06" db="EMBL/GenBank/DDBJ databases">
        <authorList>
            <person name="Kallberg Y."/>
            <person name="Tangrot J."/>
            <person name="Rosling A."/>
        </authorList>
    </citation>
    <scope>NUCLEOTIDE SEQUENCE</scope>
    <source>
        <strain evidence="13">BR232B</strain>
    </source>
</reference>
<dbReference type="Gene3D" id="3.30.559.10">
    <property type="entry name" value="Chloramphenicol acetyltransferase-like domain"/>
    <property type="match status" value="1"/>
</dbReference>
<evidence type="ECO:0000256" key="3">
    <source>
        <dbReference type="ARBA" id="ARBA00007317"/>
    </source>
</evidence>
<dbReference type="GO" id="GO:0016407">
    <property type="term" value="F:acetyltransferase activity"/>
    <property type="evidence" value="ECO:0007669"/>
    <property type="project" value="TreeGrafter"/>
</dbReference>
<proteinExistence type="inferred from homology"/>
<dbReference type="PROSITE" id="PS00189">
    <property type="entry name" value="LIPOYL"/>
    <property type="match status" value="1"/>
</dbReference>
<dbReference type="InterPro" id="IPR004167">
    <property type="entry name" value="PSBD"/>
</dbReference>
<evidence type="ECO:0000256" key="1">
    <source>
        <dbReference type="ARBA" id="ARBA00001938"/>
    </source>
</evidence>
<dbReference type="FunFam" id="3.30.559.10:FF:000007">
    <property type="entry name" value="Dihydrolipoamide acetyltransferase component of pyruvate dehydrogenase complex"/>
    <property type="match status" value="1"/>
</dbReference>
<dbReference type="InterPro" id="IPR011053">
    <property type="entry name" value="Single_hybrid_motif"/>
</dbReference>
<dbReference type="PANTHER" id="PTHR43178:SF5">
    <property type="entry name" value="LIPOAMIDE ACYLTRANSFERASE COMPONENT OF BRANCHED-CHAIN ALPHA-KETO ACID DEHYDROGENASE COMPLEX, MITOCHONDRIAL"/>
    <property type="match status" value="1"/>
</dbReference>
<comment type="similarity">
    <text evidence="3 10">Belongs to the 2-oxoacid dehydrogenase family.</text>
</comment>
<gene>
    <name evidence="13" type="ORF">PBRASI_LOCUS7528</name>
</gene>
<dbReference type="SUPFAM" id="SSF51230">
    <property type="entry name" value="Single hybrid motif"/>
    <property type="match status" value="1"/>
</dbReference>
<dbReference type="InterPro" id="IPR003016">
    <property type="entry name" value="2-oxoA_DH_lipoyl-BS"/>
</dbReference>
<dbReference type="GO" id="GO:0005829">
    <property type="term" value="C:cytosol"/>
    <property type="evidence" value="ECO:0007669"/>
    <property type="project" value="UniProtKB-ARBA"/>
</dbReference>
<feature type="domain" description="Peripheral subunit-binding (PSBD)" evidence="12">
    <location>
        <begin position="208"/>
        <end position="245"/>
    </location>
</feature>
<comment type="subcellular location">
    <subcellularLocation>
        <location evidence="2">Mitochondrion matrix</location>
    </subcellularLocation>
</comment>
<protein>
    <recommendedName>
        <fullName evidence="10">Dihydrolipoamide acetyltransferase component of pyruvate dehydrogenase complex</fullName>
        <ecNumber evidence="10">2.3.1.-</ecNumber>
    </recommendedName>
</protein>
<dbReference type="Proteomes" id="UP000789739">
    <property type="component" value="Unassembled WGS sequence"/>
</dbReference>
<evidence type="ECO:0000256" key="4">
    <source>
        <dbReference type="ARBA" id="ARBA00022679"/>
    </source>
</evidence>
<dbReference type="InterPro" id="IPR050743">
    <property type="entry name" value="2-oxoacid_DH_E2_comp"/>
</dbReference>
<name>A0A9N9GBQ0_9GLOM</name>
<dbReference type="InterPro" id="IPR001078">
    <property type="entry name" value="2-oxoacid_DH_actylTfrase"/>
</dbReference>